<reference evidence="1" key="1">
    <citation type="journal article" date="2020" name="bioRxiv">
        <title>Hybrid origin of Populus tomentosa Carr. identified through genome sequencing and phylogenomic analysis.</title>
        <authorList>
            <person name="An X."/>
            <person name="Gao K."/>
            <person name="Chen Z."/>
            <person name="Li J."/>
            <person name="Yang X."/>
            <person name="Yang X."/>
            <person name="Zhou J."/>
            <person name="Guo T."/>
            <person name="Zhao T."/>
            <person name="Huang S."/>
            <person name="Miao D."/>
            <person name="Khan W.U."/>
            <person name="Rao P."/>
            <person name="Ye M."/>
            <person name="Lei B."/>
            <person name="Liao W."/>
            <person name="Wang J."/>
            <person name="Ji L."/>
            <person name="Li Y."/>
            <person name="Guo B."/>
            <person name="Mustafa N.S."/>
            <person name="Li S."/>
            <person name="Yun Q."/>
            <person name="Keller S.R."/>
            <person name="Mao J."/>
            <person name="Zhang R."/>
            <person name="Strauss S.H."/>
        </authorList>
    </citation>
    <scope>NUCLEOTIDE SEQUENCE</scope>
    <source>
        <strain evidence="1">GM15</strain>
        <tissue evidence="1">Leaf</tissue>
    </source>
</reference>
<dbReference type="Proteomes" id="UP000886885">
    <property type="component" value="Chromosome 15D"/>
</dbReference>
<gene>
    <name evidence="1" type="ORF">POTOM_050586</name>
</gene>
<dbReference type="PANTHER" id="PTHR34665:SF1">
    <property type="entry name" value="OS02G0595200 PROTEIN"/>
    <property type="match status" value="1"/>
</dbReference>
<dbReference type="OrthoDB" id="1921290at2759"/>
<proteinExistence type="predicted"/>
<evidence type="ECO:0000313" key="2">
    <source>
        <dbReference type="Proteomes" id="UP000886885"/>
    </source>
</evidence>
<sequence>MKFKPTVQYKVCSMERGVMRKEKVEKTDNDYTLAVRECTLLTRYWKVKRDLEILKAVAQAWHGHSGSSRSTNEYDAYRQNFQSKPSRFKLEAMNKSSAKRVESVSWDFKQSLWDSYEIVNVAKRLERELVLADPFSGLDTQRRVYGKKRESKNSLRKLFNVMSSRRFNEAEVPHEEYCNRIQDSVKLNSLFAPDIGKGVLFFTQLLWSGPGHGRFPVKNFNC</sequence>
<dbReference type="PANTHER" id="PTHR34665">
    <property type="entry name" value="DUF3741 DOMAIN-CONTAINING PROTEIN"/>
    <property type="match status" value="1"/>
</dbReference>
<evidence type="ECO:0000313" key="1">
    <source>
        <dbReference type="EMBL" id="KAG6746073.1"/>
    </source>
</evidence>
<organism evidence="1 2">
    <name type="scientific">Populus tomentosa</name>
    <name type="common">Chinese white poplar</name>
    <dbReference type="NCBI Taxonomy" id="118781"/>
    <lineage>
        <taxon>Eukaryota</taxon>
        <taxon>Viridiplantae</taxon>
        <taxon>Streptophyta</taxon>
        <taxon>Embryophyta</taxon>
        <taxon>Tracheophyta</taxon>
        <taxon>Spermatophyta</taxon>
        <taxon>Magnoliopsida</taxon>
        <taxon>eudicotyledons</taxon>
        <taxon>Gunneridae</taxon>
        <taxon>Pentapetalae</taxon>
        <taxon>rosids</taxon>
        <taxon>fabids</taxon>
        <taxon>Malpighiales</taxon>
        <taxon>Salicaceae</taxon>
        <taxon>Saliceae</taxon>
        <taxon>Populus</taxon>
    </lineage>
</organism>
<dbReference type="AlphaFoldDB" id="A0A8X7YCH3"/>
<keyword evidence="2" id="KW-1185">Reference proteome</keyword>
<protein>
    <submittedName>
        <fullName evidence="1">Uncharacterized protein</fullName>
    </submittedName>
</protein>
<comment type="caution">
    <text evidence="1">The sequence shown here is derived from an EMBL/GenBank/DDBJ whole genome shotgun (WGS) entry which is preliminary data.</text>
</comment>
<accession>A0A8X7YCH3</accession>
<name>A0A8X7YCH3_POPTO</name>
<dbReference type="EMBL" id="JAAWWB010000030">
    <property type="protein sequence ID" value="KAG6746073.1"/>
    <property type="molecule type" value="Genomic_DNA"/>
</dbReference>